<dbReference type="OrthoDB" id="655428at2"/>
<accession>A0A1V9FM22</accession>
<dbReference type="Proteomes" id="UP000192796">
    <property type="component" value="Unassembled WGS sequence"/>
</dbReference>
<dbReference type="InterPro" id="IPR026444">
    <property type="entry name" value="Secre_tail"/>
</dbReference>
<evidence type="ECO:0000313" key="1">
    <source>
        <dbReference type="EMBL" id="OQP59394.1"/>
    </source>
</evidence>
<proteinExistence type="predicted"/>
<comment type="caution">
    <text evidence="1">The sequence shown here is derived from an EMBL/GenBank/DDBJ whole genome shotgun (WGS) entry which is preliminary data.</text>
</comment>
<dbReference type="STRING" id="1703345.A3860_37950"/>
<feature type="non-terminal residue" evidence="1">
    <location>
        <position position="1"/>
    </location>
</feature>
<dbReference type="RefSeq" id="WP_143774388.1">
    <property type="nucleotide sequence ID" value="NZ_LVYD01000082.1"/>
</dbReference>
<evidence type="ECO:0008006" key="3">
    <source>
        <dbReference type="Google" id="ProtNLM"/>
    </source>
</evidence>
<dbReference type="NCBIfam" id="TIGR04183">
    <property type="entry name" value="Por_Secre_tail"/>
    <property type="match status" value="1"/>
</dbReference>
<protein>
    <recommendedName>
        <fullName evidence="3">Secretion system C-terminal sorting domain-containing protein</fullName>
    </recommendedName>
</protein>
<sequence length="201" mass="21122">DDVTVTVNTNAPNAPTFCAVQPSLCGPSTGSITILSPLGSDYEYSIDNGTTWQSNPLFSPLAAGSVTGIKVRKISSGCISSAVLCDASNCSSGARLTTGTENNTQTLTNDLNIGGQLTIKALPNPFNNNVKFLVTAPEAGNGSLEMFNMLGQKVRTIFQGHIQQGPNTFEVSLPSLKSAQLVYVLRVGNKTITGKLLQLNQ</sequence>
<reference evidence="1 2" key="1">
    <citation type="submission" date="2016-03" db="EMBL/GenBank/DDBJ databases">
        <title>Niastella vici sp. nov., isolated from farmland soil.</title>
        <authorList>
            <person name="Chen L."/>
            <person name="Wang D."/>
            <person name="Yang S."/>
            <person name="Wang G."/>
        </authorList>
    </citation>
    <scope>NUCLEOTIDE SEQUENCE [LARGE SCALE GENOMIC DNA]</scope>
    <source>
        <strain evidence="1 2">DJ57</strain>
    </source>
</reference>
<keyword evidence="2" id="KW-1185">Reference proteome</keyword>
<dbReference type="EMBL" id="LVYD01000082">
    <property type="protein sequence ID" value="OQP59394.1"/>
    <property type="molecule type" value="Genomic_DNA"/>
</dbReference>
<organism evidence="1 2">
    <name type="scientific">Niastella vici</name>
    <dbReference type="NCBI Taxonomy" id="1703345"/>
    <lineage>
        <taxon>Bacteria</taxon>
        <taxon>Pseudomonadati</taxon>
        <taxon>Bacteroidota</taxon>
        <taxon>Chitinophagia</taxon>
        <taxon>Chitinophagales</taxon>
        <taxon>Chitinophagaceae</taxon>
        <taxon>Niastella</taxon>
    </lineage>
</organism>
<name>A0A1V9FM22_9BACT</name>
<evidence type="ECO:0000313" key="2">
    <source>
        <dbReference type="Proteomes" id="UP000192796"/>
    </source>
</evidence>
<gene>
    <name evidence="1" type="ORF">A3860_37950</name>
</gene>
<dbReference type="AlphaFoldDB" id="A0A1V9FM22"/>